<accession>A0A077WPT4</accession>
<dbReference type="OrthoDB" id="2269179at2759"/>
<dbReference type="AlphaFoldDB" id="A0A077WPT4"/>
<organism evidence="1">
    <name type="scientific">Lichtheimia ramosa</name>
    <dbReference type="NCBI Taxonomy" id="688394"/>
    <lineage>
        <taxon>Eukaryota</taxon>
        <taxon>Fungi</taxon>
        <taxon>Fungi incertae sedis</taxon>
        <taxon>Mucoromycota</taxon>
        <taxon>Mucoromycotina</taxon>
        <taxon>Mucoromycetes</taxon>
        <taxon>Mucorales</taxon>
        <taxon>Lichtheimiaceae</taxon>
        <taxon>Lichtheimia</taxon>
    </lineage>
</organism>
<evidence type="ECO:0000313" key="1">
    <source>
        <dbReference type="EMBL" id="CDS09415.1"/>
    </source>
</evidence>
<sequence length="966" mass="110967">MTLNTALKYASSQITLAYLPISLHQLYHRICVSFRYNHISILDDNQIDISFEILYQLIDHLIVRDTRHATDNTLQGLLDIASESIMLPNQDVMTSLSAIPATYDNTPFPNESTVYYVRSLPLTVGQLQQVMDLYRHHYADRVFSESMQAFIQAHIDQPDTQVWIRYVGATSNTTPATRLQDDLAAARVQGQRRFSNFCRVMMDMDLDIQFQVHEVFPLRVQGVFGQHGPHRELLDATERFLIHLFGRSFLLNSQPGGYFVSYNPLPDDNLIIRTINAGHAYEYLTGVRQVQVARRQVDQAVVAIFNQYTRQLAIHDQQLADSITTQYLDSVYQQVSPNAAHQFRHGPTDTVFTPLVLFGKDVTVHNFSAATPFYASRSGTVTRDLLETVLSTILRRDVGDEERQLLLPPFFDLWPVPRHRFLWELHTEHAAAILDLLRPLVLVSFSYDVARVVRSNFHGRHSLSRDGYHQLAGEARVCNYDIHFNYDTEPEDSEPVQHWCVVVYHNHPGTANYGCVDPVILRFMYLCWVRTVVVLDTCLDFLQHPHLVPAAPGSHQFANQLLQESLNREPVGFTALLDQSRNALNDYRSNDAQDKYMALSRRNEGVVDVRNRGDIGAISQVTLRSRIDLWGVSAPRGSQERVQQYAALIRHDYPDLYSSPSFNNDRLAFRRWFIDEMNDNVSILQSFLRHVQHETTPVAAELPPGLIQYLLRVCQRPAGWPEDDDTWVTIKELRDIAMEGARQQFVDRNGAPAGRAQDPEVSRRLRNEYLASIGNVPYTLFHMCQLHVGSRKARFRVIVNGEERYEPNGIYVGQAVENHGPTVYLDFNPQVCEHGLVFKNGDRQILPLRQQPVIYYDYSSVQHSKHSYFRVFLDSLRHHNIPARQQVLEEAEFEDSFSLQRILRPYWINACANGVHDVCLRAVDVPANEQGAADFTTEIRAYVQQHGRGIDSLVWNTIYRIQRECK</sequence>
<gene>
    <name evidence="1" type="ORF">LRAMOSA10775</name>
</gene>
<name>A0A077WPT4_9FUNG</name>
<proteinExistence type="predicted"/>
<protein>
    <submittedName>
        <fullName evidence="1">Uncharacterized protein</fullName>
    </submittedName>
</protein>
<reference evidence="1" key="1">
    <citation type="journal article" date="2014" name="Genome Announc.">
        <title>De novo whole-genome sequence and genome annotation of Lichtheimia ramosa.</title>
        <authorList>
            <person name="Linde J."/>
            <person name="Schwartze V."/>
            <person name="Binder U."/>
            <person name="Lass-Florl C."/>
            <person name="Voigt K."/>
            <person name="Horn F."/>
        </authorList>
    </citation>
    <scope>NUCLEOTIDE SEQUENCE</scope>
    <source>
        <strain evidence="1">JMRC FSU:6197</strain>
    </source>
</reference>
<dbReference type="EMBL" id="LK023331">
    <property type="protein sequence ID" value="CDS09415.1"/>
    <property type="molecule type" value="Genomic_DNA"/>
</dbReference>